<dbReference type="HOGENOM" id="CLU_1409578_0_0_1"/>
<dbReference type="GeneID" id="5491041"/>
<proteinExistence type="predicted"/>
<reference evidence="3" key="1">
    <citation type="journal article" date="2011" name="PLoS Genet.">
        <title>Genomic analysis of the necrotrophic fungal pathogens Sclerotinia sclerotiorum and Botrytis cinerea.</title>
        <authorList>
            <person name="Amselem J."/>
            <person name="Cuomo C.A."/>
            <person name="van Kan J.A."/>
            <person name="Viaud M."/>
            <person name="Benito E.P."/>
            <person name="Couloux A."/>
            <person name="Coutinho P.M."/>
            <person name="de Vries R.P."/>
            <person name="Dyer P.S."/>
            <person name="Fillinger S."/>
            <person name="Fournier E."/>
            <person name="Gout L."/>
            <person name="Hahn M."/>
            <person name="Kohn L."/>
            <person name="Lapalu N."/>
            <person name="Plummer K.M."/>
            <person name="Pradier J.M."/>
            <person name="Quevillon E."/>
            <person name="Sharon A."/>
            <person name="Simon A."/>
            <person name="ten Have A."/>
            <person name="Tudzynski B."/>
            <person name="Tudzynski P."/>
            <person name="Wincker P."/>
            <person name="Andrew M."/>
            <person name="Anthouard V."/>
            <person name="Beever R.E."/>
            <person name="Beffa R."/>
            <person name="Benoit I."/>
            <person name="Bouzid O."/>
            <person name="Brault B."/>
            <person name="Chen Z."/>
            <person name="Choquer M."/>
            <person name="Collemare J."/>
            <person name="Cotton P."/>
            <person name="Danchin E.G."/>
            <person name="Da Silva C."/>
            <person name="Gautier A."/>
            <person name="Giraud C."/>
            <person name="Giraud T."/>
            <person name="Gonzalez C."/>
            <person name="Grossetete S."/>
            <person name="Guldener U."/>
            <person name="Henrissat B."/>
            <person name="Howlett B.J."/>
            <person name="Kodira C."/>
            <person name="Kretschmer M."/>
            <person name="Lappartient A."/>
            <person name="Leroch M."/>
            <person name="Levis C."/>
            <person name="Mauceli E."/>
            <person name="Neuveglise C."/>
            <person name="Oeser B."/>
            <person name="Pearson M."/>
            <person name="Poulain J."/>
            <person name="Poussereau N."/>
            <person name="Quesneville H."/>
            <person name="Rascle C."/>
            <person name="Schumacher J."/>
            <person name="Segurens B."/>
            <person name="Sexton A."/>
            <person name="Silva E."/>
            <person name="Sirven C."/>
            <person name="Soanes D.M."/>
            <person name="Talbot N.J."/>
            <person name="Templeton M."/>
            <person name="Yandava C."/>
            <person name="Yarden O."/>
            <person name="Zeng Q."/>
            <person name="Rollins J.A."/>
            <person name="Lebrun M.H."/>
            <person name="Dickman M."/>
        </authorList>
    </citation>
    <scope>NUCLEOTIDE SEQUENCE [LARGE SCALE GENOMIC DNA]</scope>
    <source>
        <strain evidence="3">ATCC 18683 / 1980 / Ss-1</strain>
    </source>
</reference>
<evidence type="ECO:0000256" key="1">
    <source>
        <dbReference type="SAM" id="MobiDB-lite"/>
    </source>
</evidence>
<organism evidence="2 3">
    <name type="scientific">Sclerotinia sclerotiorum (strain ATCC 18683 / 1980 / Ss-1)</name>
    <name type="common">White mold</name>
    <name type="synonym">Whetzelinia sclerotiorum</name>
    <dbReference type="NCBI Taxonomy" id="665079"/>
    <lineage>
        <taxon>Eukaryota</taxon>
        <taxon>Fungi</taxon>
        <taxon>Dikarya</taxon>
        <taxon>Ascomycota</taxon>
        <taxon>Pezizomycotina</taxon>
        <taxon>Leotiomycetes</taxon>
        <taxon>Helotiales</taxon>
        <taxon>Sclerotiniaceae</taxon>
        <taxon>Sclerotinia</taxon>
    </lineage>
</organism>
<feature type="region of interest" description="Disordered" evidence="1">
    <location>
        <begin position="92"/>
        <end position="120"/>
    </location>
</feature>
<keyword evidence="3" id="KW-1185">Reference proteome</keyword>
<dbReference type="RefSeq" id="XP_001594979.1">
    <property type="nucleotide sequence ID" value="XM_001594929.1"/>
</dbReference>
<dbReference type="AlphaFoldDB" id="A7EHJ5"/>
<dbReference type="Proteomes" id="UP000001312">
    <property type="component" value="Unassembled WGS sequence"/>
</dbReference>
<protein>
    <submittedName>
        <fullName evidence="2">Uncharacterized protein</fullName>
    </submittedName>
</protein>
<evidence type="ECO:0000313" key="2">
    <source>
        <dbReference type="EMBL" id="EDO02311.1"/>
    </source>
</evidence>
<accession>A7EHJ5</accession>
<gene>
    <name evidence="2" type="ORF">SS1G_04787</name>
</gene>
<sequence length="193" mass="22221">MPFQNFLVDLPLSTPVQREKNLPSVALAILPAIPEPYIALPAKFDACPNLSHLENANVFVTVKLNAITIHVNLSAMHSILQRIHYRTQIPQEKVKLTDQRQPNKLKPKNSHKSQPDPKQWLRVKRKPEKPAIRRVYNFGIWIRGFKNPVRVARCRIYFIPPTQSDEATTGDIFKVVEIGSEEKDSYYEDQDTI</sequence>
<dbReference type="KEGG" id="ssl:SS1G_04787"/>
<name>A7EHJ5_SCLS1</name>
<dbReference type="InParanoid" id="A7EHJ5"/>
<evidence type="ECO:0000313" key="3">
    <source>
        <dbReference type="Proteomes" id="UP000001312"/>
    </source>
</evidence>
<dbReference type="EMBL" id="CH476625">
    <property type="protein sequence ID" value="EDO02311.1"/>
    <property type="molecule type" value="Genomic_DNA"/>
</dbReference>